<keyword evidence="6" id="KW-1185">Reference proteome</keyword>
<dbReference type="Proteomes" id="UP000467132">
    <property type="component" value="Unassembled WGS sequence"/>
</dbReference>
<comment type="caution">
    <text evidence="5">The sequence shown here is derived from an EMBL/GenBank/DDBJ whole genome shotgun (WGS) entry which is preliminary data.</text>
</comment>
<evidence type="ECO:0000259" key="4">
    <source>
        <dbReference type="Pfam" id="PF01168"/>
    </source>
</evidence>
<dbReference type="OrthoDB" id="504078at2"/>
<dbReference type="Gene3D" id="3.20.20.10">
    <property type="entry name" value="Alanine racemase"/>
    <property type="match status" value="1"/>
</dbReference>
<gene>
    <name evidence="5" type="ORF">D3Z33_07630</name>
</gene>
<dbReference type="InterPro" id="IPR029066">
    <property type="entry name" value="PLP-binding_barrel"/>
</dbReference>
<sequence>MNYPSLIIDSKKLKENVEVLMKICKKYGINAGGVTKVFSGDIRLSEIFVQGGVSFLADSRIENLIGLEKFNLPKIMLRLPMISEAKKVVRYADISLNSELSTIKELSREGEKQNKVHDIILMVDLGDLREGIFEETEIYEVITEIIRLKGVRLIGLGTNLTCYGGVIPRRDNLCKLAEIKEKIEKEFEVQIEILSGGNSSSLYLLETDDMPDEINQLRLGESLILGRETAFGHQITGTHNDVFELEAEIIELKSKPSIPIGEIGMDAFGRKPSFIDKGNRKRAICAIGKQDIDVEDLFPKDENIAIIGQSSDHLIIDVTDSISMYKTGDIIKFGLNYGGILKLMTSSYVSKNII</sequence>
<evidence type="ECO:0000256" key="1">
    <source>
        <dbReference type="ARBA" id="ARBA00001933"/>
    </source>
</evidence>
<keyword evidence="2" id="KW-0663">Pyridoxal phosphate</keyword>
<dbReference type="NCBIfam" id="NF040742">
    <property type="entry name" value="racem_Orr"/>
    <property type="match status" value="1"/>
</dbReference>
<dbReference type="Pfam" id="PF01168">
    <property type="entry name" value="Ala_racemase_N"/>
    <property type="match status" value="1"/>
</dbReference>
<evidence type="ECO:0000313" key="6">
    <source>
        <dbReference type="Proteomes" id="UP000467132"/>
    </source>
</evidence>
<dbReference type="CDD" id="cd06815">
    <property type="entry name" value="PLPDE_III_AR_like_1"/>
    <property type="match status" value="1"/>
</dbReference>
<dbReference type="GO" id="GO:0030170">
    <property type="term" value="F:pyridoxal phosphate binding"/>
    <property type="evidence" value="ECO:0007669"/>
    <property type="project" value="TreeGrafter"/>
</dbReference>
<dbReference type="GO" id="GO:0008784">
    <property type="term" value="F:alanine racemase activity"/>
    <property type="evidence" value="ECO:0007669"/>
    <property type="project" value="TreeGrafter"/>
</dbReference>
<dbReference type="InterPro" id="IPR001608">
    <property type="entry name" value="Ala_racemase_N"/>
</dbReference>
<dbReference type="EMBL" id="QXXA01000007">
    <property type="protein sequence ID" value="NBI06729.1"/>
    <property type="molecule type" value="Genomic_DNA"/>
</dbReference>
<evidence type="ECO:0000256" key="3">
    <source>
        <dbReference type="ARBA" id="ARBA00023235"/>
    </source>
</evidence>
<name>A0A845QY56_9CLOT</name>
<dbReference type="PANTHER" id="PTHR30511">
    <property type="entry name" value="ALANINE RACEMASE"/>
    <property type="match status" value="1"/>
</dbReference>
<keyword evidence="3" id="KW-0413">Isomerase</keyword>
<feature type="domain" description="Alanine racemase N-terminal" evidence="4">
    <location>
        <begin position="8"/>
        <end position="224"/>
    </location>
</feature>
<dbReference type="PANTHER" id="PTHR30511:SF3">
    <property type="entry name" value="LYSINE RACEMASE"/>
    <property type="match status" value="1"/>
</dbReference>
<dbReference type="InterPro" id="IPR000821">
    <property type="entry name" value="Ala_racemase"/>
</dbReference>
<reference evidence="5 6" key="1">
    <citation type="submission" date="2018-08" db="EMBL/GenBank/DDBJ databases">
        <title>Murine metabolic-syndrome-specific gut microbial biobank.</title>
        <authorList>
            <person name="Liu C."/>
        </authorList>
    </citation>
    <scope>NUCLEOTIDE SEQUENCE [LARGE SCALE GENOMIC DNA]</scope>
    <source>
        <strain evidence="5 6">583</strain>
    </source>
</reference>
<dbReference type="GO" id="GO:0005829">
    <property type="term" value="C:cytosol"/>
    <property type="evidence" value="ECO:0007669"/>
    <property type="project" value="TreeGrafter"/>
</dbReference>
<dbReference type="RefSeq" id="WP_160197208.1">
    <property type="nucleotide sequence ID" value="NZ_QXXA01000007.1"/>
</dbReference>
<dbReference type="AlphaFoldDB" id="A0A845QY56"/>
<evidence type="ECO:0000256" key="2">
    <source>
        <dbReference type="ARBA" id="ARBA00022898"/>
    </source>
</evidence>
<dbReference type="SUPFAM" id="SSF51419">
    <property type="entry name" value="PLP-binding barrel"/>
    <property type="match status" value="1"/>
</dbReference>
<accession>A0A845QY56</accession>
<protein>
    <submittedName>
        <fullName evidence="5">Alanine/ornithine racemase family PLP-dependent enzyme</fullName>
    </submittedName>
</protein>
<organism evidence="5 6">
    <name type="scientific">Senegalia massiliensis</name>
    <dbReference type="NCBI Taxonomy" id="1720316"/>
    <lineage>
        <taxon>Bacteria</taxon>
        <taxon>Bacillati</taxon>
        <taxon>Bacillota</taxon>
        <taxon>Clostridia</taxon>
        <taxon>Eubacteriales</taxon>
        <taxon>Clostridiaceae</taxon>
        <taxon>Senegalia</taxon>
    </lineage>
</organism>
<evidence type="ECO:0000313" key="5">
    <source>
        <dbReference type="EMBL" id="NBI06729.1"/>
    </source>
</evidence>
<proteinExistence type="predicted"/>
<comment type="cofactor">
    <cofactor evidence="1">
        <name>pyridoxal 5'-phosphate</name>
        <dbReference type="ChEBI" id="CHEBI:597326"/>
    </cofactor>
</comment>